<dbReference type="PATRIC" id="fig|907348.3.peg.1199"/>
<comment type="caution">
    <text evidence="7">The sequence shown here is derived from an EMBL/GenBank/DDBJ whole genome shotgun (WGS) entry which is preliminary data.</text>
</comment>
<dbReference type="PANTHER" id="PTHR30480">
    <property type="entry name" value="BETA-HEXOSAMINIDASE-RELATED"/>
    <property type="match status" value="1"/>
</dbReference>
<dbReference type="AlphaFoldDB" id="H7EJZ8"/>
<comment type="catalytic activity">
    <reaction evidence="1">
        <text>Hydrolysis of terminal non-reducing N-acetyl-D-hexosamine residues in N-acetyl-beta-D-hexosaminides.</text>
        <dbReference type="EC" id="3.2.1.52"/>
    </reaction>
</comment>
<dbReference type="GO" id="GO:0005975">
    <property type="term" value="P:carbohydrate metabolic process"/>
    <property type="evidence" value="ECO:0007669"/>
    <property type="project" value="InterPro"/>
</dbReference>
<dbReference type="Gene3D" id="3.20.20.300">
    <property type="entry name" value="Glycoside hydrolase, family 3, N-terminal domain"/>
    <property type="match status" value="1"/>
</dbReference>
<dbReference type="PANTHER" id="PTHR30480:SF13">
    <property type="entry name" value="BETA-HEXOSAMINIDASE"/>
    <property type="match status" value="1"/>
</dbReference>
<dbReference type="GO" id="GO:0009254">
    <property type="term" value="P:peptidoglycan turnover"/>
    <property type="evidence" value="ECO:0007669"/>
    <property type="project" value="TreeGrafter"/>
</dbReference>
<gene>
    <name evidence="7" type="ORF">TresaDRAFT_1421</name>
</gene>
<evidence type="ECO:0000256" key="2">
    <source>
        <dbReference type="ARBA" id="ARBA00005336"/>
    </source>
</evidence>
<evidence type="ECO:0000256" key="1">
    <source>
        <dbReference type="ARBA" id="ARBA00001231"/>
    </source>
</evidence>
<evidence type="ECO:0000256" key="3">
    <source>
        <dbReference type="ARBA" id="ARBA00012663"/>
    </source>
</evidence>
<dbReference type="STRING" id="907348.TresaDRAFT_1421"/>
<comment type="similarity">
    <text evidence="2">Belongs to the glycosyl hydrolase 3 family.</text>
</comment>
<proteinExistence type="inferred from homology"/>
<dbReference type="Pfam" id="PF00933">
    <property type="entry name" value="Glyco_hydro_3"/>
    <property type="match status" value="1"/>
</dbReference>
<dbReference type="InterPro" id="IPR050226">
    <property type="entry name" value="NagZ_Beta-hexosaminidase"/>
</dbReference>
<keyword evidence="4 7" id="KW-0378">Hydrolase</keyword>
<evidence type="ECO:0000259" key="6">
    <source>
        <dbReference type="Pfam" id="PF00933"/>
    </source>
</evidence>
<dbReference type="RefSeq" id="WP_002703755.1">
    <property type="nucleotide sequence ID" value="NZ_AGRW01000043.1"/>
</dbReference>
<accession>H7EJZ8</accession>
<evidence type="ECO:0000313" key="7">
    <source>
        <dbReference type="EMBL" id="EIC02085.1"/>
    </source>
</evidence>
<dbReference type="InterPro" id="IPR036962">
    <property type="entry name" value="Glyco_hydro_3_N_sf"/>
</dbReference>
<keyword evidence="5 7" id="KW-0326">Glycosidase</keyword>
<dbReference type="InterPro" id="IPR001764">
    <property type="entry name" value="Glyco_hydro_3_N"/>
</dbReference>
<dbReference type="SUPFAM" id="SSF51445">
    <property type="entry name" value="(Trans)glycosidases"/>
    <property type="match status" value="1"/>
</dbReference>
<evidence type="ECO:0000256" key="4">
    <source>
        <dbReference type="ARBA" id="ARBA00022801"/>
    </source>
</evidence>
<dbReference type="InterPro" id="IPR017853">
    <property type="entry name" value="GH"/>
</dbReference>
<reference evidence="7 8" key="1">
    <citation type="submission" date="2011-09" db="EMBL/GenBank/DDBJ databases">
        <title>The draft genome of Treponema saccharophilum DSM 2985.</title>
        <authorList>
            <consortium name="US DOE Joint Genome Institute (JGI-PGF)"/>
            <person name="Lucas S."/>
            <person name="Copeland A."/>
            <person name="Lapidus A."/>
            <person name="Glavina del Rio T."/>
            <person name="Dalin E."/>
            <person name="Tice H."/>
            <person name="Bruce D."/>
            <person name="Goodwin L."/>
            <person name="Pitluck S."/>
            <person name="Peters L."/>
            <person name="Kyrpides N."/>
            <person name="Mavromatis K."/>
            <person name="Ivanova N."/>
            <person name="Markowitz V."/>
            <person name="Cheng J.-F."/>
            <person name="Hugenholtz P."/>
            <person name="Woyke T."/>
            <person name="Wu D."/>
            <person name="Gronow S."/>
            <person name="Wellnitz S."/>
            <person name="Brambilla E."/>
            <person name="Klenk H.-P."/>
            <person name="Eisen J.A."/>
        </authorList>
    </citation>
    <scope>NUCLEOTIDE SEQUENCE [LARGE SCALE GENOMIC DNA]</scope>
    <source>
        <strain evidence="7 8">DSM 2985</strain>
    </source>
</reference>
<dbReference type="PROSITE" id="PS51257">
    <property type="entry name" value="PROKAR_LIPOPROTEIN"/>
    <property type="match status" value="1"/>
</dbReference>
<evidence type="ECO:0000256" key="5">
    <source>
        <dbReference type="ARBA" id="ARBA00023295"/>
    </source>
</evidence>
<dbReference type="EC" id="3.2.1.52" evidence="3"/>
<feature type="domain" description="Glycoside hydrolase family 3 N-terminal" evidence="6">
    <location>
        <begin position="98"/>
        <end position="384"/>
    </location>
</feature>
<dbReference type="OrthoDB" id="9805821at2"/>
<evidence type="ECO:0000313" key="8">
    <source>
        <dbReference type="Proteomes" id="UP000003571"/>
    </source>
</evidence>
<dbReference type="Proteomes" id="UP000003571">
    <property type="component" value="Unassembled WGS sequence"/>
</dbReference>
<dbReference type="GO" id="GO:0004563">
    <property type="term" value="F:beta-N-acetylhexosaminidase activity"/>
    <property type="evidence" value="ECO:0007669"/>
    <property type="project" value="UniProtKB-EC"/>
</dbReference>
<protein>
    <recommendedName>
        <fullName evidence="3">beta-N-acetylhexosaminidase</fullName>
        <ecNumber evidence="3">3.2.1.52</ecNumber>
    </recommendedName>
</protein>
<dbReference type="eggNOG" id="COG1472">
    <property type="taxonomic scope" value="Bacteria"/>
</dbReference>
<keyword evidence="8" id="KW-1185">Reference proteome</keyword>
<sequence length="429" mass="45636">MSLLSSRFAPLAAFAVVSVLFSCREKDSAPAASSSPVQPEASVEIRDEEALRAAAVSRYIESFSDEERVSQLFLVNIEGNSSFAPVENLPGGNALVPGGCLLFSFNIADSAEKVASFTSSIRSFYESNGSIPPYIAIDQEGGDVNRLRGLTSVLWSQMKVSQRFTVENARKLYAEQAKQMKMLGIDMNLAPVVEVDDGTNTEFLGTRTFGTLGSTLSYGRAEIGGYEDNGVATVLKHFPGNSGVDPHSGLPFIAVPRDSLGSFVRPFSELLPLSSAVLMSHAVVSAGDEGGMEKPACLSPFWCGYIRKELGFGGLILSDDIFMGALADNGFPPEVAAVEAVKAGVDVIMLSEKKFGSVALMLLGKMKDDGELSARISESVRRVVEFKIKIGALSFSENGGEFSVVPSPARAFDGDAFGAAKTAGMHLYN</sequence>
<organism evidence="7 8">
    <name type="scientific">Treponema saccharophilum DSM 2985</name>
    <dbReference type="NCBI Taxonomy" id="907348"/>
    <lineage>
        <taxon>Bacteria</taxon>
        <taxon>Pseudomonadati</taxon>
        <taxon>Spirochaetota</taxon>
        <taxon>Spirochaetia</taxon>
        <taxon>Spirochaetales</taxon>
        <taxon>Treponemataceae</taxon>
        <taxon>Treponema</taxon>
    </lineage>
</organism>
<dbReference type="EMBL" id="AGRW01000043">
    <property type="protein sequence ID" value="EIC02085.1"/>
    <property type="molecule type" value="Genomic_DNA"/>
</dbReference>
<name>H7EJZ8_9SPIR</name>